<protein>
    <submittedName>
        <fullName evidence="2">SMI1 / KNR4 family (SUKH-1)</fullName>
    </submittedName>
</protein>
<dbReference type="SUPFAM" id="SSF160631">
    <property type="entry name" value="SMI1/KNR4-like"/>
    <property type="match status" value="1"/>
</dbReference>
<dbReference type="AlphaFoldDB" id="A0A1M6TUV3"/>
<evidence type="ECO:0000313" key="3">
    <source>
        <dbReference type="Proteomes" id="UP000189935"/>
    </source>
</evidence>
<reference evidence="2 3" key="1">
    <citation type="submission" date="2016-11" db="EMBL/GenBank/DDBJ databases">
        <authorList>
            <person name="Jaros S."/>
            <person name="Januszkiewicz K."/>
            <person name="Wedrychowicz H."/>
        </authorList>
    </citation>
    <scope>NUCLEOTIDE SEQUENCE [LARGE SCALE GENOMIC DNA]</scope>
    <source>
        <strain evidence="2 3">GAS499</strain>
    </source>
</reference>
<dbReference type="EMBL" id="LT670844">
    <property type="protein sequence ID" value="SHK60696.1"/>
    <property type="molecule type" value="Genomic_DNA"/>
</dbReference>
<gene>
    <name evidence="2" type="ORF">SAMN05444159_3703</name>
</gene>
<organism evidence="2 3">
    <name type="scientific">Bradyrhizobium lablabi</name>
    <dbReference type="NCBI Taxonomy" id="722472"/>
    <lineage>
        <taxon>Bacteria</taxon>
        <taxon>Pseudomonadati</taxon>
        <taxon>Pseudomonadota</taxon>
        <taxon>Alphaproteobacteria</taxon>
        <taxon>Hyphomicrobiales</taxon>
        <taxon>Nitrobacteraceae</taxon>
        <taxon>Bradyrhizobium</taxon>
    </lineage>
</organism>
<dbReference type="OrthoDB" id="458118at2"/>
<dbReference type="InterPro" id="IPR037883">
    <property type="entry name" value="Knr4/Smi1-like_sf"/>
</dbReference>
<dbReference type="Proteomes" id="UP000189935">
    <property type="component" value="Chromosome I"/>
</dbReference>
<evidence type="ECO:0000313" key="2">
    <source>
        <dbReference type="EMBL" id="SHK60696.1"/>
    </source>
</evidence>
<evidence type="ECO:0000259" key="1">
    <source>
        <dbReference type="Pfam" id="PF09346"/>
    </source>
</evidence>
<accession>A0A1M6TUV3</accession>
<feature type="domain" description="Knr4/Smi1-like" evidence="1">
    <location>
        <begin position="282"/>
        <end position="416"/>
    </location>
</feature>
<dbReference type="Pfam" id="PF09346">
    <property type="entry name" value="SMI1_KNR4"/>
    <property type="match status" value="1"/>
</dbReference>
<dbReference type="InterPro" id="IPR018958">
    <property type="entry name" value="Knr4/Smi1-like_dom"/>
</dbReference>
<dbReference type="Gene3D" id="3.40.1580.10">
    <property type="entry name" value="SMI1/KNR4-like"/>
    <property type="match status" value="1"/>
</dbReference>
<sequence length="441" mass="50456">MYLAKFFHRPPGDDDRELLLIPGGDPMVIGIYMGENREPEHNEFLREDFSGIAEAVSFFRRHAADLAAAGYMETAHTKYTLRNLLPDPKPKPDWQKGLDELMLAAVSAPLKEQERHLVALKDTPAAGEPLYLWLAAHHSYAADEDNDRTIRFAESARDTLAARRAADAPHYAWSIWEKDLEGRILEVLSSAYLRADKPEAALEAIEQGWKAAPSQDRGVQRALILCEYFPERQEEAFDAAYQYNRFGGYEEITALPAYAEYLERRQKKKKSDKGWRWKAKMPASKVELRTAEEELGATLPDDYRKFLTTFGPTELLVRLPDKSGELCFYKPTELTTQRDNVFNFITMAEKDPERAIAYFREEYGVSLRDLVPLAEPAHESRCLVMNLEQGERFGWCFHWDHDGSWELDHPTPSFDAALKALTDGIKKRDKAVLSFLGVYID</sequence>
<dbReference type="RefSeq" id="WP_079540131.1">
    <property type="nucleotide sequence ID" value="NZ_LT670844.1"/>
</dbReference>
<proteinExistence type="predicted"/>
<name>A0A1M6TUV3_9BRAD</name>